<keyword evidence="5" id="KW-1185">Reference proteome</keyword>
<evidence type="ECO:0000313" key="5">
    <source>
        <dbReference type="Proteomes" id="UP001140560"/>
    </source>
</evidence>
<comment type="caution">
    <text evidence="4">The sequence shown here is derived from an EMBL/GenBank/DDBJ whole genome shotgun (WGS) entry which is preliminary data.</text>
</comment>
<evidence type="ECO:0000313" key="4">
    <source>
        <dbReference type="EMBL" id="KAJ4377673.1"/>
    </source>
</evidence>
<dbReference type="OrthoDB" id="5398191at2759"/>
<feature type="compositionally biased region" description="Polar residues" evidence="2">
    <location>
        <begin position="15"/>
        <end position="29"/>
    </location>
</feature>
<dbReference type="EMBL" id="JAPEUY010000001">
    <property type="protein sequence ID" value="KAJ4377673.1"/>
    <property type="molecule type" value="Genomic_DNA"/>
</dbReference>
<feature type="region of interest" description="Disordered" evidence="2">
    <location>
        <begin position="173"/>
        <end position="196"/>
    </location>
</feature>
<reference evidence="4" key="1">
    <citation type="submission" date="2022-10" db="EMBL/GenBank/DDBJ databases">
        <title>Tapping the CABI collections for fungal endophytes: first genome assemblies for Collariella, Neodidymelliopsis, Ascochyta clinopodiicola, Didymella pomorum, Didymosphaeria variabile, Neocosmospora piperis and Neocucurbitaria cava.</title>
        <authorList>
            <person name="Hill R."/>
        </authorList>
    </citation>
    <scope>NUCLEOTIDE SEQUENCE</scope>
    <source>
        <strain evidence="4">IMI 356814</strain>
    </source>
</reference>
<name>A0A9W8YHL6_9PLEO</name>
<feature type="compositionally biased region" description="Acidic residues" evidence="2">
    <location>
        <begin position="62"/>
        <end position="78"/>
    </location>
</feature>
<gene>
    <name evidence="4" type="ORF">N0V83_000501</name>
</gene>
<protein>
    <recommendedName>
        <fullName evidence="6">Ring-like domain-containing protein</fullName>
    </recommendedName>
</protein>
<feature type="compositionally biased region" description="Basic and acidic residues" evidence="2">
    <location>
        <begin position="100"/>
        <end position="118"/>
    </location>
</feature>
<dbReference type="AlphaFoldDB" id="A0A9W8YHL6"/>
<feature type="compositionally biased region" description="Basic and acidic residues" evidence="2">
    <location>
        <begin position="141"/>
        <end position="156"/>
    </location>
</feature>
<keyword evidence="3" id="KW-0472">Membrane</keyword>
<feature type="compositionally biased region" description="Low complexity" evidence="2">
    <location>
        <begin position="416"/>
        <end position="427"/>
    </location>
</feature>
<keyword evidence="3" id="KW-0812">Transmembrane</keyword>
<dbReference type="Proteomes" id="UP001140560">
    <property type="component" value="Unassembled WGS sequence"/>
</dbReference>
<feature type="transmembrane region" description="Helical" evidence="3">
    <location>
        <begin position="374"/>
        <end position="397"/>
    </location>
</feature>
<feature type="region of interest" description="Disordered" evidence="2">
    <location>
        <begin position="414"/>
        <end position="503"/>
    </location>
</feature>
<evidence type="ECO:0008006" key="6">
    <source>
        <dbReference type="Google" id="ProtNLM"/>
    </source>
</evidence>
<feature type="coiled-coil region" evidence="1">
    <location>
        <begin position="207"/>
        <end position="236"/>
    </location>
</feature>
<keyword evidence="1" id="KW-0175">Coiled coil</keyword>
<keyword evidence="3" id="KW-1133">Transmembrane helix</keyword>
<evidence type="ECO:0000256" key="2">
    <source>
        <dbReference type="SAM" id="MobiDB-lite"/>
    </source>
</evidence>
<sequence>MASYLQKLRRHSKQLIPQTESKSADSTPQEAAKVSEPPKMEEATAGPSDPVKSPPAPTVTEPSDEPGAEPVLDEEDEKFLERLAAIASEPEGTPPPLPTRRMEVVDDTGEKKVGRDAQEALMDGADKVALPMSPPETTADASEKGKGKEKAKDGGLGRKKSVMSYFSLPKFNKKDGDKGKEKIAKDMKKKEVSDKDRAQFADDLHSAAEAAKQAELTEAQKEDKELTDILDQLNLSAVNNRVFSFSKESEELLNKFTQVLKDLVNGVPTAYNDLEKLFTDYDNQLKKMYGSLPPFLQNLVKSLPAKLTATLGPELLAAGAEKPGFDAKTAAGGSKSKRSMIPSVPSLKSLVTAQGAVATALRSIVNFLKFRFPALATGTNVIMSLAVFVLLFVFWYCHKRGRETRLEKERLAAEDAASGRVSSASSVNEDADSIFGDKNKTSKSAQNAKQGDEEAPKSPLIIGDGKEAGETTATVQDMPSVSHLPDPKDGQVPKPASPSPLSK</sequence>
<evidence type="ECO:0000256" key="1">
    <source>
        <dbReference type="SAM" id="Coils"/>
    </source>
</evidence>
<evidence type="ECO:0000256" key="3">
    <source>
        <dbReference type="SAM" id="Phobius"/>
    </source>
</evidence>
<accession>A0A9W8YHL6</accession>
<proteinExistence type="predicted"/>
<feature type="region of interest" description="Disordered" evidence="2">
    <location>
        <begin position="1"/>
        <end position="161"/>
    </location>
</feature>
<organism evidence="4 5">
    <name type="scientific">Neocucurbitaria cava</name>
    <dbReference type="NCBI Taxonomy" id="798079"/>
    <lineage>
        <taxon>Eukaryota</taxon>
        <taxon>Fungi</taxon>
        <taxon>Dikarya</taxon>
        <taxon>Ascomycota</taxon>
        <taxon>Pezizomycotina</taxon>
        <taxon>Dothideomycetes</taxon>
        <taxon>Pleosporomycetidae</taxon>
        <taxon>Pleosporales</taxon>
        <taxon>Pleosporineae</taxon>
        <taxon>Cucurbitariaceae</taxon>
        <taxon>Neocucurbitaria</taxon>
    </lineage>
</organism>